<feature type="region of interest" description="Disordered" evidence="1">
    <location>
        <begin position="168"/>
        <end position="187"/>
    </location>
</feature>
<dbReference type="InterPro" id="IPR011011">
    <property type="entry name" value="Znf_FYVE_PHD"/>
</dbReference>
<feature type="region of interest" description="Disordered" evidence="1">
    <location>
        <begin position="197"/>
        <end position="246"/>
    </location>
</feature>
<dbReference type="Proteomes" id="UP000053237">
    <property type="component" value="Unassembled WGS sequence"/>
</dbReference>
<dbReference type="STRING" id="65357.A0A024GF99"/>
<dbReference type="SUPFAM" id="SSF57903">
    <property type="entry name" value="FYVE/PHD zinc finger"/>
    <property type="match status" value="1"/>
</dbReference>
<feature type="region of interest" description="Disordered" evidence="1">
    <location>
        <begin position="143"/>
        <end position="163"/>
    </location>
</feature>
<dbReference type="OrthoDB" id="99157at2759"/>
<feature type="compositionally biased region" description="Basic and acidic residues" evidence="1">
    <location>
        <begin position="175"/>
        <end position="184"/>
    </location>
</feature>
<name>A0A024GF99_9STRA</name>
<proteinExistence type="predicted"/>
<sequence length="863" mass="98654">MEKCQPNTSEETNAKGRFSLRMCHACWVTIKNSDKVECFSCRSAFHFHCANVPTGIHPSQFFCTWACLTNVKKINDNPQALHIDFEVLMRNIQKLSESRDRQRKAVPIDDGLSFNQSDISRRYRHTASQYKRKKITGDVVSDLQNAKESAPSKQVKVSAPKQRLPKLTAITGVHPRHDDGKNGMKTDIAAGDMVRPMQRSPHRHHQDKPPPPTATFGAEQRTKHTQATSRNAEKSNGTEKRGLTVQRANRNVPWMNIESIPQNLTKRFICAMENENSIFRVDLTPTFSKMHYQLEQEEIDFFFRCLESPGANLIVKGMNSGLNQYVWLWPFVLESCGLDTRFIFDRFYIIQCNNGSAELKYVGEIVMTLGTYQTYLEGYSSKLDSDQEIVALDCATKSAVFIRVKDNIIALNALNITKHCTQLHRDLVQSFQWDLFPGGIHCLLQYTPQDSHPKHFKSTMLHINVPGARGRLTDPGNGTTDFAFMASNAFVVLSGCVEIVIFDRLEPRKQKALLALLMAAGAYEFLDSMYPQFFSTMILFKNPYRAAGYTWSTVLVYEDEFININKGRMHFWRVVESQYTNSKSRSPCVFLTWEWIYQGVSQQGILTECWFAITCSRLASGRHHNPRRAIIEAVKRGLAIVRCGFALTTDSVKDIEQWSFAPVESLVIPKVIQQRHDQMKMFLESLYPCLEAIIQEEMQYWGHEEVPLQAAVNITEDDDDASNFVCDLCDRDLINGHQLCLGCLACSQQNHPRQIQYKPTRLCFQCHSNHPKEHHRKRLTQLRLLQLPLMTSAALLNSSVVLQNPLMCECEAAVRCASCTACVLCECSCHTRFQIRYRLATPGTLERLKKDVKCVIEYRQHNQ</sequence>
<keyword evidence="3" id="KW-1185">Reference proteome</keyword>
<evidence type="ECO:0000256" key="1">
    <source>
        <dbReference type="SAM" id="MobiDB-lite"/>
    </source>
</evidence>
<dbReference type="AlphaFoldDB" id="A0A024GF99"/>
<evidence type="ECO:0008006" key="4">
    <source>
        <dbReference type="Google" id="ProtNLM"/>
    </source>
</evidence>
<accession>A0A024GF99</accession>
<dbReference type="InParanoid" id="A0A024GF99"/>
<gene>
    <name evidence="2" type="ORF">BN9_063030</name>
</gene>
<evidence type="ECO:0000313" key="3">
    <source>
        <dbReference type="Proteomes" id="UP000053237"/>
    </source>
</evidence>
<dbReference type="EMBL" id="CAIX01000097">
    <property type="protein sequence ID" value="CCI45406.1"/>
    <property type="molecule type" value="Genomic_DNA"/>
</dbReference>
<organism evidence="2 3">
    <name type="scientific">Albugo candida</name>
    <dbReference type="NCBI Taxonomy" id="65357"/>
    <lineage>
        <taxon>Eukaryota</taxon>
        <taxon>Sar</taxon>
        <taxon>Stramenopiles</taxon>
        <taxon>Oomycota</taxon>
        <taxon>Peronosporomycetes</taxon>
        <taxon>Albuginales</taxon>
        <taxon>Albuginaceae</taxon>
        <taxon>Albugo</taxon>
    </lineage>
</organism>
<comment type="caution">
    <text evidence="2">The sequence shown here is derived from an EMBL/GenBank/DDBJ whole genome shotgun (WGS) entry which is preliminary data.</text>
</comment>
<feature type="compositionally biased region" description="Basic and acidic residues" evidence="1">
    <location>
        <begin position="231"/>
        <end position="242"/>
    </location>
</feature>
<reference evidence="2 3" key="1">
    <citation type="submission" date="2012-05" db="EMBL/GenBank/DDBJ databases">
        <title>Recombination and specialization in a pathogen metapopulation.</title>
        <authorList>
            <person name="Gardiner A."/>
            <person name="Kemen E."/>
            <person name="Schultz-Larsen T."/>
            <person name="MacLean D."/>
            <person name="Van Oosterhout C."/>
            <person name="Jones J.D.G."/>
        </authorList>
    </citation>
    <scope>NUCLEOTIDE SEQUENCE [LARGE SCALE GENOMIC DNA]</scope>
    <source>
        <strain evidence="2 3">Ac Nc2</strain>
    </source>
</reference>
<protein>
    <recommendedName>
        <fullName evidence="4">Zinc finger PHD-type domain-containing protein</fullName>
    </recommendedName>
</protein>
<evidence type="ECO:0000313" key="2">
    <source>
        <dbReference type="EMBL" id="CCI45406.1"/>
    </source>
</evidence>